<evidence type="ECO:0000256" key="2">
    <source>
        <dbReference type="ARBA" id="ARBA00005811"/>
    </source>
</evidence>
<evidence type="ECO:0000256" key="3">
    <source>
        <dbReference type="ARBA" id="ARBA00022475"/>
    </source>
</evidence>
<dbReference type="Gene3D" id="3.30.420.270">
    <property type="match status" value="1"/>
</dbReference>
<accession>A0A975BEN2</accession>
<keyword evidence="4 7" id="KW-0812">Transmembrane</keyword>
<dbReference type="AlphaFoldDB" id="A0A975BEN2"/>
<dbReference type="KEGG" id="dli:dnl_61690"/>
<evidence type="ECO:0000256" key="6">
    <source>
        <dbReference type="ARBA" id="ARBA00023136"/>
    </source>
</evidence>
<evidence type="ECO:0000313" key="9">
    <source>
        <dbReference type="EMBL" id="QTA83754.1"/>
    </source>
</evidence>
<name>A0A975BEN2_9BACT</name>
<keyword evidence="7" id="KW-0653">Protein transport</keyword>
<dbReference type="EMBL" id="CP061799">
    <property type="protein sequence ID" value="QTA83754.1"/>
    <property type="molecule type" value="Genomic_DNA"/>
</dbReference>
<keyword evidence="5 8" id="KW-1133">Transmembrane helix</keyword>
<dbReference type="Pfam" id="PF02472">
    <property type="entry name" value="ExbD"/>
    <property type="match status" value="1"/>
</dbReference>
<keyword evidence="10" id="KW-1185">Reference proteome</keyword>
<feature type="transmembrane region" description="Helical" evidence="8">
    <location>
        <begin position="21"/>
        <end position="40"/>
    </location>
</feature>
<sequence length="140" mass="15617">MNHIRINRSRRTKGAEINMAPLIDMIFILLIFFLVTTSFVKQSAVEIQRPSAQSAEKKEKVNLMVEVSENGSIFIEGQHTDIRFLSARIKRFAAETPGGSILIAADRQSQTGLIINILDQCRMAGIDNISVAAKKSETRE</sequence>
<evidence type="ECO:0000256" key="5">
    <source>
        <dbReference type="ARBA" id="ARBA00022989"/>
    </source>
</evidence>
<evidence type="ECO:0000256" key="4">
    <source>
        <dbReference type="ARBA" id="ARBA00022692"/>
    </source>
</evidence>
<dbReference type="GO" id="GO:0022857">
    <property type="term" value="F:transmembrane transporter activity"/>
    <property type="evidence" value="ECO:0007669"/>
    <property type="project" value="InterPro"/>
</dbReference>
<protein>
    <submittedName>
        <fullName evidence="9">Biopolymer transporter, ExbD/TolR-like</fullName>
    </submittedName>
</protein>
<dbReference type="InterPro" id="IPR003400">
    <property type="entry name" value="ExbD"/>
</dbReference>
<proteinExistence type="inferred from homology"/>
<keyword evidence="6 8" id="KW-0472">Membrane</keyword>
<dbReference type="RefSeq" id="WP_246514830.1">
    <property type="nucleotide sequence ID" value="NZ_CP061799.1"/>
</dbReference>
<dbReference type="GO" id="GO:0015031">
    <property type="term" value="P:protein transport"/>
    <property type="evidence" value="ECO:0007669"/>
    <property type="project" value="UniProtKB-KW"/>
</dbReference>
<evidence type="ECO:0000256" key="8">
    <source>
        <dbReference type="SAM" id="Phobius"/>
    </source>
</evidence>
<dbReference type="PANTHER" id="PTHR30558:SF13">
    <property type="entry name" value="BIOPOLYMER TRANSPORT PROTEIN EXBD2"/>
    <property type="match status" value="1"/>
</dbReference>
<keyword evidence="7" id="KW-0813">Transport</keyword>
<reference evidence="9" key="1">
    <citation type="journal article" date="2021" name="Microb. Physiol.">
        <title>Proteogenomic Insights into the Physiology of Marine, Sulfate-Reducing, Filamentous Desulfonema limicola and Desulfonema magnum.</title>
        <authorList>
            <person name="Schnaars V."/>
            <person name="Wohlbrand L."/>
            <person name="Scheve S."/>
            <person name="Hinrichs C."/>
            <person name="Reinhardt R."/>
            <person name="Rabus R."/>
        </authorList>
    </citation>
    <scope>NUCLEOTIDE SEQUENCE</scope>
    <source>
        <strain evidence="9">5ac10</strain>
    </source>
</reference>
<dbReference type="Proteomes" id="UP000663720">
    <property type="component" value="Chromosome"/>
</dbReference>
<comment type="subcellular location">
    <subcellularLocation>
        <location evidence="1">Cell membrane</location>
        <topology evidence="1">Single-pass membrane protein</topology>
    </subcellularLocation>
    <subcellularLocation>
        <location evidence="7">Cell membrane</location>
        <topology evidence="7">Single-pass type II membrane protein</topology>
    </subcellularLocation>
</comment>
<organism evidence="9 10">
    <name type="scientific">Desulfonema limicola</name>
    <dbReference type="NCBI Taxonomy" id="45656"/>
    <lineage>
        <taxon>Bacteria</taxon>
        <taxon>Pseudomonadati</taxon>
        <taxon>Thermodesulfobacteriota</taxon>
        <taxon>Desulfobacteria</taxon>
        <taxon>Desulfobacterales</taxon>
        <taxon>Desulfococcaceae</taxon>
        <taxon>Desulfonema</taxon>
    </lineage>
</organism>
<gene>
    <name evidence="9" type="ORF">dnl_61690</name>
</gene>
<evidence type="ECO:0000313" key="10">
    <source>
        <dbReference type="Proteomes" id="UP000663720"/>
    </source>
</evidence>
<dbReference type="PANTHER" id="PTHR30558">
    <property type="entry name" value="EXBD MEMBRANE COMPONENT OF PMF-DRIVEN MACROMOLECULE IMPORT SYSTEM"/>
    <property type="match status" value="1"/>
</dbReference>
<evidence type="ECO:0000256" key="1">
    <source>
        <dbReference type="ARBA" id="ARBA00004162"/>
    </source>
</evidence>
<dbReference type="GO" id="GO:0005886">
    <property type="term" value="C:plasma membrane"/>
    <property type="evidence" value="ECO:0007669"/>
    <property type="project" value="UniProtKB-SubCell"/>
</dbReference>
<comment type="similarity">
    <text evidence="2 7">Belongs to the ExbD/TolR family.</text>
</comment>
<evidence type="ECO:0000256" key="7">
    <source>
        <dbReference type="RuleBase" id="RU003879"/>
    </source>
</evidence>
<keyword evidence="3" id="KW-1003">Cell membrane</keyword>